<dbReference type="InParanoid" id="A0A3P8VVT5"/>
<dbReference type="Ensembl" id="ENSCSET00000016713.1">
    <property type="protein sequence ID" value="ENSCSEP00000016500.1"/>
    <property type="gene ID" value="ENSCSEG00000010604.1"/>
</dbReference>
<dbReference type="KEGG" id="csem:103383887"/>
<dbReference type="InterPro" id="IPR036116">
    <property type="entry name" value="FN3_sf"/>
</dbReference>
<dbReference type="PANTHER" id="PTHR20859:SF87">
    <property type="entry name" value="CYTOKINE RECEPTOR FAMILY MEMBER B13-RELATED"/>
    <property type="match status" value="1"/>
</dbReference>
<dbReference type="PANTHER" id="PTHR20859">
    <property type="entry name" value="INTERFERON/INTERLEUKIN RECEPTOR"/>
    <property type="match status" value="1"/>
</dbReference>
<dbReference type="SMR" id="A0A3P8VVT5"/>
<dbReference type="Gene3D" id="2.60.40.10">
    <property type="entry name" value="Immunoglobulins"/>
    <property type="match status" value="1"/>
</dbReference>
<keyword evidence="3" id="KW-0732">Signal</keyword>
<evidence type="ECO:0000256" key="2">
    <source>
        <dbReference type="SAM" id="Phobius"/>
    </source>
</evidence>
<dbReference type="AlphaFoldDB" id="A0A3P8VVT5"/>
<dbReference type="Proteomes" id="UP000265120">
    <property type="component" value="Chromosome 9"/>
</dbReference>
<reference evidence="4 5" key="1">
    <citation type="journal article" date="2014" name="Nat. Genet.">
        <title>Whole-genome sequence of a flatfish provides insights into ZW sex chromosome evolution and adaptation to a benthic lifestyle.</title>
        <authorList>
            <person name="Chen S."/>
            <person name="Zhang G."/>
            <person name="Shao C."/>
            <person name="Huang Q."/>
            <person name="Liu G."/>
            <person name="Zhang P."/>
            <person name="Song W."/>
            <person name="An N."/>
            <person name="Chalopin D."/>
            <person name="Volff J.N."/>
            <person name="Hong Y."/>
            <person name="Li Q."/>
            <person name="Sha Z."/>
            <person name="Zhou H."/>
            <person name="Xie M."/>
            <person name="Yu Q."/>
            <person name="Liu Y."/>
            <person name="Xiang H."/>
            <person name="Wang N."/>
            <person name="Wu K."/>
            <person name="Yang C."/>
            <person name="Zhou Q."/>
            <person name="Liao X."/>
            <person name="Yang L."/>
            <person name="Hu Q."/>
            <person name="Zhang J."/>
            <person name="Meng L."/>
            <person name="Jin L."/>
            <person name="Tian Y."/>
            <person name="Lian J."/>
            <person name="Yang J."/>
            <person name="Miao G."/>
            <person name="Liu S."/>
            <person name="Liang Z."/>
            <person name="Yan F."/>
            <person name="Li Y."/>
            <person name="Sun B."/>
            <person name="Zhang H."/>
            <person name="Zhang J."/>
            <person name="Zhu Y."/>
            <person name="Du M."/>
            <person name="Zhao Y."/>
            <person name="Schartl M."/>
            <person name="Tang Q."/>
            <person name="Wang J."/>
        </authorList>
    </citation>
    <scope>NUCLEOTIDE SEQUENCE</scope>
</reference>
<keyword evidence="2" id="KW-1133">Transmembrane helix</keyword>
<feature type="compositionally biased region" description="Basic and acidic residues" evidence="1">
    <location>
        <begin position="310"/>
        <end position="320"/>
    </location>
</feature>
<keyword evidence="2" id="KW-0812">Transmembrane</keyword>
<dbReference type="InterPro" id="IPR050650">
    <property type="entry name" value="Type-II_Cytokine-TF_Rcpt"/>
</dbReference>
<dbReference type="OrthoDB" id="9946382at2759"/>
<dbReference type="GO" id="GO:0005886">
    <property type="term" value="C:plasma membrane"/>
    <property type="evidence" value="ECO:0007669"/>
    <property type="project" value="TreeGrafter"/>
</dbReference>
<proteinExistence type="predicted"/>
<dbReference type="SUPFAM" id="SSF49265">
    <property type="entry name" value="Fibronectin type III"/>
    <property type="match status" value="1"/>
</dbReference>
<dbReference type="GeneTree" id="ENSGT00530000067736"/>
<sequence length="390" mass="43506">MLLSGGTGFTVLIIIFPHVALTAGIPPPTHVNVNCKNLETKVSWGYDELLPQTMFSVEINSSKNHLTAVTPDLQYNLTAFIWRSQWNYLDFYYVTVTALQGVATSEPAQSQTFTFNRMRVADIICKLDFPPVSVTADKSGNTVTFENPLITYRELNDSRNLKKAFFKFTVSSDQRDYVSECDLKKQSCKYDLPSSEGAQACVTLRGWLDYGNGVENVEFHQTDRVCTTGSESETKGAQVLALTLTLTFILLFILTLTPFCVLKGYKKKPIPKPSRTVLDVMPHSGPSYQAVVREDFNPVTVESKQVCSKNLEDQSLHDDDSAAEGGEGSRSGACENPSQTFKYTDGAILENSGDQQQEDGDLTSSEHGSEQEEQEEDQPMERSHYDRRHV</sequence>
<dbReference type="RefSeq" id="NP_001348099.1">
    <property type="nucleotide sequence ID" value="NM_001361170.1"/>
</dbReference>
<reference evidence="4" key="3">
    <citation type="submission" date="2025-09" db="UniProtKB">
        <authorList>
            <consortium name="Ensembl"/>
        </authorList>
    </citation>
    <scope>IDENTIFICATION</scope>
</reference>
<feature type="transmembrane region" description="Helical" evidence="2">
    <location>
        <begin position="239"/>
        <end position="262"/>
    </location>
</feature>
<evidence type="ECO:0000256" key="1">
    <source>
        <dbReference type="SAM" id="MobiDB-lite"/>
    </source>
</evidence>
<feature type="region of interest" description="Disordered" evidence="1">
    <location>
        <begin position="307"/>
        <end position="390"/>
    </location>
</feature>
<feature type="signal peptide" evidence="3">
    <location>
        <begin position="1"/>
        <end position="24"/>
    </location>
</feature>
<accession>A0A3P8VVT5</accession>
<organism evidence="4 5">
    <name type="scientific">Cynoglossus semilaevis</name>
    <name type="common">Tongue sole</name>
    <dbReference type="NCBI Taxonomy" id="244447"/>
    <lineage>
        <taxon>Eukaryota</taxon>
        <taxon>Metazoa</taxon>
        <taxon>Chordata</taxon>
        <taxon>Craniata</taxon>
        <taxon>Vertebrata</taxon>
        <taxon>Euteleostomi</taxon>
        <taxon>Actinopterygii</taxon>
        <taxon>Neopterygii</taxon>
        <taxon>Teleostei</taxon>
        <taxon>Neoteleostei</taxon>
        <taxon>Acanthomorphata</taxon>
        <taxon>Carangaria</taxon>
        <taxon>Pleuronectiformes</taxon>
        <taxon>Pleuronectoidei</taxon>
        <taxon>Cynoglossidae</taxon>
        <taxon>Cynoglossinae</taxon>
        <taxon>Cynoglossus</taxon>
    </lineage>
</organism>
<name>A0A3P8VVT5_CYNSE</name>
<protein>
    <submittedName>
        <fullName evidence="4">Interferon gamma receptor 1</fullName>
    </submittedName>
</protein>
<keyword evidence="2" id="KW-0472">Membrane</keyword>
<evidence type="ECO:0000313" key="5">
    <source>
        <dbReference type="Proteomes" id="UP000265120"/>
    </source>
</evidence>
<keyword evidence="5" id="KW-1185">Reference proteome</keyword>
<feature type="chain" id="PRO_5018050156" evidence="3">
    <location>
        <begin position="25"/>
        <end position="390"/>
    </location>
</feature>
<dbReference type="CTD" id="3459"/>
<dbReference type="STRING" id="244447.ENSCSEP00000016500"/>
<dbReference type="GeneID" id="103383887"/>
<dbReference type="InterPro" id="IPR013783">
    <property type="entry name" value="Ig-like_fold"/>
</dbReference>
<dbReference type="GO" id="GO:0004896">
    <property type="term" value="F:cytokine receptor activity"/>
    <property type="evidence" value="ECO:0007669"/>
    <property type="project" value="TreeGrafter"/>
</dbReference>
<reference evidence="4" key="2">
    <citation type="submission" date="2025-08" db="UniProtKB">
        <authorList>
            <consortium name="Ensembl"/>
        </authorList>
    </citation>
    <scope>IDENTIFICATION</scope>
</reference>
<evidence type="ECO:0000313" key="4">
    <source>
        <dbReference type="Ensembl" id="ENSCSEP00000016500.1"/>
    </source>
</evidence>
<evidence type="ECO:0000256" key="3">
    <source>
        <dbReference type="SAM" id="SignalP"/>
    </source>
</evidence>